<dbReference type="Proteomes" id="UP000019486">
    <property type="component" value="Unassembled WGS sequence"/>
</dbReference>
<sequence length="79" mass="8194">MPYALLVVACLVGQPAECRQHQLPLPQITNATACHLGGAVRLRAWLAENEGWRLTDAECVSDPEAAAPQAAAAGTSAGN</sequence>
<gene>
    <name evidence="1" type="ORF">N825_06645</name>
</gene>
<dbReference type="AlphaFoldDB" id="W9H6T9"/>
<proteinExistence type="predicted"/>
<dbReference type="RefSeq" id="WP_037454501.1">
    <property type="nucleotide sequence ID" value="NZ_AVFL01000012.1"/>
</dbReference>
<dbReference type="EMBL" id="AVFL01000012">
    <property type="protein sequence ID" value="EWY39488.1"/>
    <property type="molecule type" value="Genomic_DNA"/>
</dbReference>
<evidence type="ECO:0000313" key="1">
    <source>
        <dbReference type="EMBL" id="EWY39488.1"/>
    </source>
</evidence>
<name>W9H6T9_9PROT</name>
<keyword evidence="2" id="KW-1185">Reference proteome</keyword>
<comment type="caution">
    <text evidence="1">The sequence shown here is derived from an EMBL/GenBank/DDBJ whole genome shotgun (WGS) entry which is preliminary data.</text>
</comment>
<reference evidence="1 2" key="1">
    <citation type="submission" date="2013-08" db="EMBL/GenBank/DDBJ databases">
        <title>The genome sequence of Skermanella stibiiresistens.</title>
        <authorList>
            <person name="Zhu W."/>
            <person name="Wang G."/>
        </authorList>
    </citation>
    <scope>NUCLEOTIDE SEQUENCE [LARGE SCALE GENOMIC DNA]</scope>
    <source>
        <strain evidence="1 2">SB22</strain>
    </source>
</reference>
<protein>
    <submittedName>
        <fullName evidence="1">Uncharacterized protein</fullName>
    </submittedName>
</protein>
<dbReference type="OrthoDB" id="7363897at2"/>
<organism evidence="1 2">
    <name type="scientific">Skermanella stibiiresistens SB22</name>
    <dbReference type="NCBI Taxonomy" id="1385369"/>
    <lineage>
        <taxon>Bacteria</taxon>
        <taxon>Pseudomonadati</taxon>
        <taxon>Pseudomonadota</taxon>
        <taxon>Alphaproteobacteria</taxon>
        <taxon>Rhodospirillales</taxon>
        <taxon>Azospirillaceae</taxon>
        <taxon>Skermanella</taxon>
    </lineage>
</organism>
<dbReference type="STRING" id="1385369.N825_06645"/>
<accession>W9H6T9</accession>
<evidence type="ECO:0000313" key="2">
    <source>
        <dbReference type="Proteomes" id="UP000019486"/>
    </source>
</evidence>